<accession>A0A811U6M4</accession>
<sequence>MHGRLVGSGDISISRRKQQQATAIKLAQEKRKCFIEQISTLQCRRIPPSVLILQSEGDNFAPNAEKLRGMRMRAAAGSIVFAPPTCQANLCLRDTAVRFMRNQTNMKMIIIIINII</sequence>
<evidence type="ECO:0000313" key="1">
    <source>
        <dbReference type="EMBL" id="CAD6993826.1"/>
    </source>
</evidence>
<gene>
    <name evidence="1" type="ORF">CCAP1982_LOCUS2623</name>
</gene>
<comment type="caution">
    <text evidence="1">The sequence shown here is derived from an EMBL/GenBank/DDBJ whole genome shotgun (WGS) entry which is preliminary data.</text>
</comment>
<evidence type="ECO:0000313" key="2">
    <source>
        <dbReference type="Proteomes" id="UP000606786"/>
    </source>
</evidence>
<proteinExistence type="predicted"/>
<dbReference type="AlphaFoldDB" id="A0A811U6M4"/>
<reference evidence="1" key="1">
    <citation type="submission" date="2020-11" db="EMBL/GenBank/DDBJ databases">
        <authorList>
            <person name="Whitehead M."/>
        </authorList>
    </citation>
    <scope>NUCLEOTIDE SEQUENCE</scope>
    <source>
        <strain evidence="1">EGII</strain>
    </source>
</reference>
<dbReference type="EMBL" id="CAJHJT010000001">
    <property type="protein sequence ID" value="CAD6993826.1"/>
    <property type="molecule type" value="Genomic_DNA"/>
</dbReference>
<dbReference type="Proteomes" id="UP000606786">
    <property type="component" value="Unassembled WGS sequence"/>
</dbReference>
<keyword evidence="2" id="KW-1185">Reference proteome</keyword>
<name>A0A811U6M4_CERCA</name>
<organism evidence="1 2">
    <name type="scientific">Ceratitis capitata</name>
    <name type="common">Mediterranean fruit fly</name>
    <name type="synonym">Tephritis capitata</name>
    <dbReference type="NCBI Taxonomy" id="7213"/>
    <lineage>
        <taxon>Eukaryota</taxon>
        <taxon>Metazoa</taxon>
        <taxon>Ecdysozoa</taxon>
        <taxon>Arthropoda</taxon>
        <taxon>Hexapoda</taxon>
        <taxon>Insecta</taxon>
        <taxon>Pterygota</taxon>
        <taxon>Neoptera</taxon>
        <taxon>Endopterygota</taxon>
        <taxon>Diptera</taxon>
        <taxon>Brachycera</taxon>
        <taxon>Muscomorpha</taxon>
        <taxon>Tephritoidea</taxon>
        <taxon>Tephritidae</taxon>
        <taxon>Ceratitis</taxon>
        <taxon>Ceratitis</taxon>
    </lineage>
</organism>
<protein>
    <submittedName>
        <fullName evidence="1">(Mediterranean fruit fly) hypothetical protein</fullName>
    </submittedName>
</protein>